<name>A0A8X6SN68_TRICX</name>
<proteinExistence type="predicted"/>
<dbReference type="Proteomes" id="UP000887159">
    <property type="component" value="Unassembled WGS sequence"/>
</dbReference>
<reference evidence="1" key="1">
    <citation type="submission" date="2020-08" db="EMBL/GenBank/DDBJ databases">
        <title>Multicomponent nature underlies the extraordinary mechanical properties of spider dragline silk.</title>
        <authorList>
            <person name="Kono N."/>
            <person name="Nakamura H."/>
            <person name="Mori M."/>
            <person name="Yoshida Y."/>
            <person name="Ohtoshi R."/>
            <person name="Malay A.D."/>
            <person name="Moran D.A.P."/>
            <person name="Tomita M."/>
            <person name="Numata K."/>
            <person name="Arakawa K."/>
        </authorList>
    </citation>
    <scope>NUCLEOTIDE SEQUENCE</scope>
</reference>
<keyword evidence="2" id="KW-1185">Reference proteome</keyword>
<evidence type="ECO:0000313" key="1">
    <source>
        <dbReference type="EMBL" id="GFY09978.1"/>
    </source>
</evidence>
<sequence length="150" mass="17273">MDYELERLEEKTNELSKVDEEIHNLLPDEEYEQDVVECEKYEDNAKLTIFLAKKKIREGSEQSFPDEIAKKWIIHAERESEGNITKLMDFLSKEVEGALTALKIKGDTVMVSLPPTTAFYVNTKRTSGQKKNNHTPFGGFYESITFAFKS</sequence>
<dbReference type="EMBL" id="BMAU01021292">
    <property type="protein sequence ID" value="GFY09978.1"/>
    <property type="molecule type" value="Genomic_DNA"/>
</dbReference>
<dbReference type="AlphaFoldDB" id="A0A8X6SN68"/>
<accession>A0A8X6SN68</accession>
<evidence type="ECO:0000313" key="2">
    <source>
        <dbReference type="Proteomes" id="UP000887159"/>
    </source>
</evidence>
<comment type="caution">
    <text evidence="1">The sequence shown here is derived from an EMBL/GenBank/DDBJ whole genome shotgun (WGS) entry which is preliminary data.</text>
</comment>
<gene>
    <name evidence="1" type="ORF">TNCV_3699391</name>
</gene>
<protein>
    <submittedName>
        <fullName evidence="1">Uncharacterized protein</fullName>
    </submittedName>
</protein>
<organism evidence="1 2">
    <name type="scientific">Trichonephila clavipes</name>
    <name type="common">Golden silk orbweaver</name>
    <name type="synonym">Nephila clavipes</name>
    <dbReference type="NCBI Taxonomy" id="2585209"/>
    <lineage>
        <taxon>Eukaryota</taxon>
        <taxon>Metazoa</taxon>
        <taxon>Ecdysozoa</taxon>
        <taxon>Arthropoda</taxon>
        <taxon>Chelicerata</taxon>
        <taxon>Arachnida</taxon>
        <taxon>Araneae</taxon>
        <taxon>Araneomorphae</taxon>
        <taxon>Entelegynae</taxon>
        <taxon>Araneoidea</taxon>
        <taxon>Nephilidae</taxon>
        <taxon>Trichonephila</taxon>
    </lineage>
</organism>